<dbReference type="InterPro" id="IPR001611">
    <property type="entry name" value="Leu-rich_rpt"/>
</dbReference>
<evidence type="ECO:0000313" key="4">
    <source>
        <dbReference type="EMBL" id="QWG10312.1"/>
    </source>
</evidence>
<sequence length="433" mass="49314">MKNYIILLITILFTSGCVSLSEKEAESKILAIADNQEGPSYSNKEIKNGHFYHYVVCNYYQTLPKEILAFTKLKRLTISFNKEMTSIPEFINKYDSLYELNIIYNSVTKIEDNALKIPTLKDIDFSNNLLEDLPSSISSLDKLEELDLSKNKFTTFPKEILNLTNLKVLNLSKNQLSSLPEEIGNLENLEELYLRGNPITELPDSFKNLKKLKILWCDDSKLKNFPKMLCEMTSLEEILINGEDMTLPKEIDQLQNLNWITLNDGIVDNLPISLGSLSNLENLHFKNCDLSKVTFHASFRNLDHLRMFKIENGNINAFPSFITDLDSLRILGLKGNKGLVALHEGLSNCSILEALTLDHNSLKSLPSDVGHIKKLHYLNIEGNRLTTLPVSLRYNKANLAILYYGNPWQWLPKELVDNFETNTGRGLPPGEVR</sequence>
<feature type="domain" description="Disease resistance R13L4/SHOC-2-like LRR" evidence="3">
    <location>
        <begin position="158"/>
        <end position="322"/>
    </location>
</feature>
<dbReference type="Proteomes" id="UP000682802">
    <property type="component" value="Chromosome 2"/>
</dbReference>
<dbReference type="InterPro" id="IPR003591">
    <property type="entry name" value="Leu-rich_rpt_typical-subtyp"/>
</dbReference>
<dbReference type="PANTHER" id="PTHR48051:SF1">
    <property type="entry name" value="RAS SUPPRESSOR PROTEIN 1"/>
    <property type="match status" value="1"/>
</dbReference>
<dbReference type="SUPFAM" id="SSF52058">
    <property type="entry name" value="L domain-like"/>
    <property type="match status" value="2"/>
</dbReference>
<dbReference type="Pfam" id="PF23598">
    <property type="entry name" value="LRR_14"/>
    <property type="match status" value="1"/>
</dbReference>
<dbReference type="SMART" id="SM00369">
    <property type="entry name" value="LRR_TYP"/>
    <property type="match status" value="8"/>
</dbReference>
<evidence type="ECO:0000259" key="3">
    <source>
        <dbReference type="Pfam" id="PF23598"/>
    </source>
</evidence>
<dbReference type="Pfam" id="PF13855">
    <property type="entry name" value="LRR_8"/>
    <property type="match status" value="2"/>
</dbReference>
<dbReference type="EMBL" id="CP076129">
    <property type="protein sequence ID" value="QWG10312.1"/>
    <property type="molecule type" value="Genomic_DNA"/>
</dbReference>
<organism evidence="4 5">
    <name type="scientific">Flammeovirga kamogawensis</name>
    <dbReference type="NCBI Taxonomy" id="373891"/>
    <lineage>
        <taxon>Bacteria</taxon>
        <taxon>Pseudomonadati</taxon>
        <taxon>Bacteroidota</taxon>
        <taxon>Cytophagia</taxon>
        <taxon>Cytophagales</taxon>
        <taxon>Flammeovirgaceae</taxon>
        <taxon>Flammeovirga</taxon>
    </lineage>
</organism>
<accession>A0ABX8H4N3</accession>
<protein>
    <submittedName>
        <fullName evidence="4">Leucine-rich repeat domain-containing protein</fullName>
    </submittedName>
</protein>
<name>A0ABX8H4N3_9BACT</name>
<dbReference type="PROSITE" id="PS51257">
    <property type="entry name" value="PROKAR_LIPOPROTEIN"/>
    <property type="match status" value="1"/>
</dbReference>
<dbReference type="InterPro" id="IPR050216">
    <property type="entry name" value="LRR_domain-containing"/>
</dbReference>
<keyword evidence="1" id="KW-0433">Leucine-rich repeat</keyword>
<dbReference type="PANTHER" id="PTHR48051">
    <property type="match status" value="1"/>
</dbReference>
<dbReference type="PRINTS" id="PR00019">
    <property type="entry name" value="LEURICHRPT"/>
</dbReference>
<dbReference type="PROSITE" id="PS51450">
    <property type="entry name" value="LRR"/>
    <property type="match status" value="2"/>
</dbReference>
<gene>
    <name evidence="4" type="ORF">KM029_21755</name>
</gene>
<keyword evidence="5" id="KW-1185">Reference proteome</keyword>
<dbReference type="SMART" id="SM00364">
    <property type="entry name" value="LRR_BAC"/>
    <property type="match status" value="7"/>
</dbReference>
<dbReference type="InterPro" id="IPR032675">
    <property type="entry name" value="LRR_dom_sf"/>
</dbReference>
<dbReference type="Gene3D" id="3.80.10.10">
    <property type="entry name" value="Ribonuclease Inhibitor"/>
    <property type="match status" value="1"/>
</dbReference>
<reference evidence="4 5" key="1">
    <citation type="submission" date="2021-05" db="EMBL/GenBank/DDBJ databases">
        <title>Comparative genomic studies on the polysaccharide-degrading batcterial strains of the Flammeovirga genus.</title>
        <authorList>
            <person name="Zewei F."/>
            <person name="Zheng Z."/>
            <person name="Yu L."/>
            <person name="Ruyue G."/>
            <person name="Yanhong M."/>
            <person name="Yuanyuan C."/>
            <person name="Jingyan G."/>
            <person name="Wenjun H."/>
        </authorList>
    </citation>
    <scope>NUCLEOTIDE SEQUENCE [LARGE SCALE GENOMIC DNA]</scope>
    <source>
        <strain evidence="4 5">YS10</strain>
    </source>
</reference>
<evidence type="ECO:0000313" key="5">
    <source>
        <dbReference type="Proteomes" id="UP000682802"/>
    </source>
</evidence>
<proteinExistence type="predicted"/>
<evidence type="ECO:0000256" key="1">
    <source>
        <dbReference type="ARBA" id="ARBA00022614"/>
    </source>
</evidence>
<dbReference type="InterPro" id="IPR055414">
    <property type="entry name" value="LRR_R13L4/SHOC2-like"/>
</dbReference>
<evidence type="ECO:0000256" key="2">
    <source>
        <dbReference type="ARBA" id="ARBA00022737"/>
    </source>
</evidence>
<dbReference type="RefSeq" id="WP_144075917.1">
    <property type="nucleotide sequence ID" value="NZ_CP076129.1"/>
</dbReference>
<keyword evidence="2" id="KW-0677">Repeat</keyword>